<dbReference type="Proteomes" id="UP000244855">
    <property type="component" value="Unassembled WGS sequence"/>
</dbReference>
<gene>
    <name evidence="2" type="ORF">DM02DRAFT_734499</name>
</gene>
<evidence type="ECO:0000313" key="3">
    <source>
        <dbReference type="Proteomes" id="UP000244855"/>
    </source>
</evidence>
<name>A0A2V1CY04_9PLEO</name>
<evidence type="ECO:0000256" key="1">
    <source>
        <dbReference type="SAM" id="MobiDB-lite"/>
    </source>
</evidence>
<feature type="compositionally biased region" description="Basic residues" evidence="1">
    <location>
        <begin position="104"/>
        <end position="117"/>
    </location>
</feature>
<evidence type="ECO:0000313" key="2">
    <source>
        <dbReference type="EMBL" id="PVH90612.1"/>
    </source>
</evidence>
<reference evidence="2 3" key="1">
    <citation type="journal article" date="2018" name="Sci. Rep.">
        <title>Comparative genomics provides insights into the lifestyle and reveals functional heterogeneity of dark septate endophytic fungi.</title>
        <authorList>
            <person name="Knapp D.G."/>
            <person name="Nemeth J.B."/>
            <person name="Barry K."/>
            <person name="Hainaut M."/>
            <person name="Henrissat B."/>
            <person name="Johnson J."/>
            <person name="Kuo A."/>
            <person name="Lim J.H.P."/>
            <person name="Lipzen A."/>
            <person name="Nolan M."/>
            <person name="Ohm R.A."/>
            <person name="Tamas L."/>
            <person name="Grigoriev I.V."/>
            <person name="Spatafora J.W."/>
            <person name="Nagy L.G."/>
            <person name="Kovacs G.M."/>
        </authorList>
    </citation>
    <scope>NUCLEOTIDE SEQUENCE [LARGE SCALE GENOMIC DNA]</scope>
    <source>
        <strain evidence="2 3">DSE2036</strain>
    </source>
</reference>
<organism evidence="2 3">
    <name type="scientific">Periconia macrospinosa</name>
    <dbReference type="NCBI Taxonomy" id="97972"/>
    <lineage>
        <taxon>Eukaryota</taxon>
        <taxon>Fungi</taxon>
        <taxon>Dikarya</taxon>
        <taxon>Ascomycota</taxon>
        <taxon>Pezizomycotina</taxon>
        <taxon>Dothideomycetes</taxon>
        <taxon>Pleosporomycetidae</taxon>
        <taxon>Pleosporales</taxon>
        <taxon>Massarineae</taxon>
        <taxon>Periconiaceae</taxon>
        <taxon>Periconia</taxon>
    </lineage>
</organism>
<keyword evidence="3" id="KW-1185">Reference proteome</keyword>
<accession>A0A2V1CY04</accession>
<dbReference type="EMBL" id="KZ806193">
    <property type="protein sequence ID" value="PVH90612.1"/>
    <property type="molecule type" value="Genomic_DNA"/>
</dbReference>
<dbReference type="STRING" id="97972.A0A2V1CY04"/>
<dbReference type="OrthoDB" id="3799855at2759"/>
<sequence length="324" mass="36773">MANSLPEADYIRMQIDEALEESDKETRKREDVILDNAGQTEVSQWLEMTRWPKYLQGYSFGEVAPLASPADPASEPILIEFSDSVDRIVEEAHRSIQNDKDHCRKKHGWQNLRKRGGAPRGTAKQHVPWETNVPCQRLVSNGYGAPFWRVDLSIDIRSGSEHKERNRAPGIGATSAAPSTWDQLEAQLDQRVVRQTAISASLRCPVHLSLWLEKTGWITHLQGHDFRAVAELLLPPAPGETGLVALLQSFDALIEDARESILSEKINVFALHRVNSFVRGRPFKKPLHTKLLDKTYRNYRAVWYKLLRYVYRLTISHQGPGLGP</sequence>
<proteinExistence type="predicted"/>
<protein>
    <submittedName>
        <fullName evidence="2">Uncharacterized protein</fullName>
    </submittedName>
</protein>
<dbReference type="AlphaFoldDB" id="A0A2V1CY04"/>
<feature type="region of interest" description="Disordered" evidence="1">
    <location>
        <begin position="104"/>
        <end position="125"/>
    </location>
</feature>